<dbReference type="SUPFAM" id="SSF54862">
    <property type="entry name" value="4Fe-4S ferredoxins"/>
    <property type="match status" value="1"/>
</dbReference>
<dbReference type="PROSITE" id="PS51379">
    <property type="entry name" value="4FE4S_FER_2"/>
    <property type="match status" value="2"/>
</dbReference>
<dbReference type="EMBL" id="AP024849">
    <property type="protein sequence ID" value="BCZ46728.1"/>
    <property type="molecule type" value="Genomic_DNA"/>
</dbReference>
<dbReference type="Pfam" id="PF12838">
    <property type="entry name" value="Fer4_7"/>
    <property type="match status" value="1"/>
</dbReference>
<dbReference type="Proteomes" id="UP000824633">
    <property type="component" value="Chromosome"/>
</dbReference>
<dbReference type="InterPro" id="IPR017900">
    <property type="entry name" value="4Fe4S_Fe_S_CS"/>
</dbReference>
<keyword evidence="1" id="KW-0004">4Fe-4S</keyword>
<keyword evidence="7" id="KW-1185">Reference proteome</keyword>
<dbReference type="Gene3D" id="3.30.70.20">
    <property type="match status" value="1"/>
</dbReference>
<evidence type="ECO:0000256" key="1">
    <source>
        <dbReference type="ARBA" id="ARBA00022485"/>
    </source>
</evidence>
<keyword evidence="2" id="KW-0479">Metal-binding</keyword>
<accession>A0ABN6IZ66</accession>
<evidence type="ECO:0000313" key="6">
    <source>
        <dbReference type="EMBL" id="BCZ46728.1"/>
    </source>
</evidence>
<dbReference type="PANTHER" id="PTHR43687:SF3">
    <property type="entry name" value="4FE-4S FERREDOXIN-TYPE DOMAIN-CONTAINING PROTEIN"/>
    <property type="match status" value="1"/>
</dbReference>
<dbReference type="RefSeq" id="WP_224033139.1">
    <property type="nucleotide sequence ID" value="NZ_AP024849.1"/>
</dbReference>
<dbReference type="InterPro" id="IPR050572">
    <property type="entry name" value="Fe-S_Ferredoxin"/>
</dbReference>
<reference evidence="7" key="1">
    <citation type="submission" date="2021-07" db="EMBL/GenBank/DDBJ databases">
        <title>Complete genome sequencing of a Clostridium isolate.</title>
        <authorList>
            <person name="Ueki A."/>
            <person name="Tonouchi A."/>
        </authorList>
    </citation>
    <scope>NUCLEOTIDE SEQUENCE [LARGE SCALE GENOMIC DNA]</scope>
    <source>
        <strain evidence="7">C5S11</strain>
    </source>
</reference>
<evidence type="ECO:0000259" key="5">
    <source>
        <dbReference type="PROSITE" id="PS51379"/>
    </source>
</evidence>
<proteinExistence type="predicted"/>
<evidence type="ECO:0000256" key="2">
    <source>
        <dbReference type="ARBA" id="ARBA00022723"/>
    </source>
</evidence>
<feature type="domain" description="4Fe-4S ferredoxin-type" evidence="5">
    <location>
        <begin position="31"/>
        <end position="61"/>
    </location>
</feature>
<evidence type="ECO:0000256" key="3">
    <source>
        <dbReference type="ARBA" id="ARBA00023004"/>
    </source>
</evidence>
<organism evidence="6 7">
    <name type="scientific">Clostridium gelidum</name>
    <dbReference type="NCBI Taxonomy" id="704125"/>
    <lineage>
        <taxon>Bacteria</taxon>
        <taxon>Bacillati</taxon>
        <taxon>Bacillota</taxon>
        <taxon>Clostridia</taxon>
        <taxon>Eubacteriales</taxon>
        <taxon>Clostridiaceae</taxon>
        <taxon>Clostridium</taxon>
    </lineage>
</organism>
<keyword evidence="3" id="KW-0408">Iron</keyword>
<sequence>MSIKIDKNQCVGCKKCKNVCPGNLITIDKDNKAIIKYPKDCWGCASCIKECKVEAIKYYLGADMGGKGSLLYVNEDKDIMSWIIDKSDGEKKIINVNKKNSNEY</sequence>
<dbReference type="InterPro" id="IPR017896">
    <property type="entry name" value="4Fe4S_Fe-S-bd"/>
</dbReference>
<feature type="domain" description="4Fe-4S ferredoxin-type" evidence="5">
    <location>
        <begin position="1"/>
        <end position="30"/>
    </location>
</feature>
<evidence type="ECO:0000313" key="7">
    <source>
        <dbReference type="Proteomes" id="UP000824633"/>
    </source>
</evidence>
<name>A0ABN6IZ66_9CLOT</name>
<evidence type="ECO:0000256" key="4">
    <source>
        <dbReference type="ARBA" id="ARBA00023014"/>
    </source>
</evidence>
<protein>
    <submittedName>
        <fullName evidence="6">Ferredoxin</fullName>
    </submittedName>
</protein>
<gene>
    <name evidence="6" type="ORF">psyc5s11_27950</name>
</gene>
<dbReference type="PROSITE" id="PS00198">
    <property type="entry name" value="4FE4S_FER_1"/>
    <property type="match status" value="1"/>
</dbReference>
<keyword evidence="4" id="KW-0411">Iron-sulfur</keyword>
<dbReference type="PANTHER" id="PTHR43687">
    <property type="entry name" value="ADENYLYLSULFATE REDUCTASE, BETA SUBUNIT"/>
    <property type="match status" value="1"/>
</dbReference>